<protein>
    <submittedName>
        <fullName evidence="2">Nitroreductase family protein</fullName>
    </submittedName>
</protein>
<dbReference type="AlphaFoldDB" id="A0A4R4FJ54"/>
<dbReference type="InterPro" id="IPR029479">
    <property type="entry name" value="Nitroreductase"/>
</dbReference>
<accession>A0A4R4FJ54</accession>
<dbReference type="GO" id="GO:0016491">
    <property type="term" value="F:oxidoreductase activity"/>
    <property type="evidence" value="ECO:0007669"/>
    <property type="project" value="InterPro"/>
</dbReference>
<evidence type="ECO:0000259" key="1">
    <source>
        <dbReference type="Pfam" id="PF00881"/>
    </source>
</evidence>
<evidence type="ECO:0000313" key="3">
    <source>
        <dbReference type="Proteomes" id="UP000295710"/>
    </source>
</evidence>
<dbReference type="SUPFAM" id="SSF50475">
    <property type="entry name" value="FMN-binding split barrel"/>
    <property type="match status" value="1"/>
</dbReference>
<comment type="caution">
    <text evidence="2">The sequence shown here is derived from an EMBL/GenBank/DDBJ whole genome shotgun (WGS) entry which is preliminary data.</text>
</comment>
<dbReference type="Gene3D" id="3.40.109.10">
    <property type="entry name" value="NADH Oxidase"/>
    <property type="match status" value="1"/>
</dbReference>
<dbReference type="EMBL" id="SMMX01000003">
    <property type="protein sequence ID" value="TDA22836.1"/>
    <property type="molecule type" value="Genomic_DNA"/>
</dbReference>
<name>A0A4R4FJ54_9FIRM</name>
<reference evidence="2 3" key="1">
    <citation type="journal article" date="2016" name="Nat. Microbiol.">
        <title>The Mouse Intestinal Bacterial Collection (miBC) provides host-specific insight into cultured diversity and functional potential of the gut microbiota.</title>
        <authorList>
            <person name="Lagkouvardos I."/>
            <person name="Pukall R."/>
            <person name="Abt B."/>
            <person name="Foesel B.U."/>
            <person name="Meier-Kolthoff J.P."/>
            <person name="Kumar N."/>
            <person name="Bresciani A."/>
            <person name="Martinez I."/>
            <person name="Just S."/>
            <person name="Ziegler C."/>
            <person name="Brugiroux S."/>
            <person name="Garzetti D."/>
            <person name="Wenning M."/>
            <person name="Bui T.P."/>
            <person name="Wang J."/>
            <person name="Hugenholtz F."/>
            <person name="Plugge C.M."/>
            <person name="Peterson D.A."/>
            <person name="Hornef M.W."/>
            <person name="Baines J.F."/>
            <person name="Smidt H."/>
            <person name="Walter J."/>
            <person name="Kristiansen K."/>
            <person name="Nielsen H.B."/>
            <person name="Haller D."/>
            <person name="Overmann J."/>
            <person name="Stecher B."/>
            <person name="Clavel T."/>
        </authorList>
    </citation>
    <scope>NUCLEOTIDE SEQUENCE [LARGE SCALE GENOMIC DNA]</scope>
    <source>
        <strain evidence="2 3">DSM 28560</strain>
    </source>
</reference>
<proteinExistence type="predicted"/>
<sequence length="224" mass="25370">MKPPSSKNRQPWKYIVVQGDAKEEMLRGFRQGIEREENECALLPQSKRYIAAAKHTVDLMEAAPTIVLVVNSIGKNEMGEMTPEEHVYEICNIQSIGASIQNMLLAATEKGIGSLWICDAYYEDGCFYIITYAASNKMKQIDHNPIVAVAGEWFTAHGKGINLGWFCKKENHEMAQKLRQAFSEWIDNGHNNFDDENTIILCIQLTEGTLFSHGTRYDIDFSDN</sequence>
<gene>
    <name evidence="2" type="ORF">E1963_03905</name>
</gene>
<feature type="domain" description="Nitroreductase" evidence="1">
    <location>
        <begin position="3"/>
        <end position="124"/>
    </location>
</feature>
<evidence type="ECO:0000313" key="2">
    <source>
        <dbReference type="EMBL" id="TDA22836.1"/>
    </source>
</evidence>
<dbReference type="Proteomes" id="UP000295710">
    <property type="component" value="Unassembled WGS sequence"/>
</dbReference>
<dbReference type="SUPFAM" id="SSF55469">
    <property type="entry name" value="FMN-dependent nitroreductase-like"/>
    <property type="match status" value="1"/>
</dbReference>
<dbReference type="InterPro" id="IPR000415">
    <property type="entry name" value="Nitroreductase-like"/>
</dbReference>
<dbReference type="Pfam" id="PF00881">
    <property type="entry name" value="Nitroreductase"/>
    <property type="match status" value="1"/>
</dbReference>
<organism evidence="2 3">
    <name type="scientific">Extibacter muris</name>
    <dbReference type="NCBI Taxonomy" id="1796622"/>
    <lineage>
        <taxon>Bacteria</taxon>
        <taxon>Bacillati</taxon>
        <taxon>Bacillota</taxon>
        <taxon>Clostridia</taxon>
        <taxon>Lachnospirales</taxon>
        <taxon>Lachnospiraceae</taxon>
        <taxon>Extibacter</taxon>
    </lineage>
</organism>
<keyword evidence="3" id="KW-1185">Reference proteome</keyword>